<feature type="transmembrane region" description="Helical" evidence="1">
    <location>
        <begin position="86"/>
        <end position="105"/>
    </location>
</feature>
<reference evidence="2" key="1">
    <citation type="submission" date="2023-03" db="EMBL/GenBank/DDBJ databases">
        <title>Massive genome expansion in bonnet fungi (Mycena s.s.) driven by repeated elements and novel gene families across ecological guilds.</title>
        <authorList>
            <consortium name="Lawrence Berkeley National Laboratory"/>
            <person name="Harder C.B."/>
            <person name="Miyauchi S."/>
            <person name="Viragh M."/>
            <person name="Kuo A."/>
            <person name="Thoen E."/>
            <person name="Andreopoulos B."/>
            <person name="Lu D."/>
            <person name="Skrede I."/>
            <person name="Drula E."/>
            <person name="Henrissat B."/>
            <person name="Morin E."/>
            <person name="Kohler A."/>
            <person name="Barry K."/>
            <person name="LaButti K."/>
            <person name="Morin E."/>
            <person name="Salamov A."/>
            <person name="Lipzen A."/>
            <person name="Mereny Z."/>
            <person name="Hegedus B."/>
            <person name="Baldrian P."/>
            <person name="Stursova M."/>
            <person name="Weitz H."/>
            <person name="Taylor A."/>
            <person name="Grigoriev I.V."/>
            <person name="Nagy L.G."/>
            <person name="Martin F."/>
            <person name="Kauserud H."/>
        </authorList>
    </citation>
    <scope>NUCLEOTIDE SEQUENCE</scope>
    <source>
        <strain evidence="2">CBHHK002</strain>
    </source>
</reference>
<name>A0AAD6Z4G7_9AGAR</name>
<accession>A0AAD6Z4G7</accession>
<feature type="transmembrane region" description="Helical" evidence="1">
    <location>
        <begin position="210"/>
        <end position="229"/>
    </location>
</feature>
<gene>
    <name evidence="2" type="ORF">DFH08DRAFT_824741</name>
</gene>
<organism evidence="2 3">
    <name type="scientific">Mycena albidolilacea</name>
    <dbReference type="NCBI Taxonomy" id="1033008"/>
    <lineage>
        <taxon>Eukaryota</taxon>
        <taxon>Fungi</taxon>
        <taxon>Dikarya</taxon>
        <taxon>Basidiomycota</taxon>
        <taxon>Agaricomycotina</taxon>
        <taxon>Agaricomycetes</taxon>
        <taxon>Agaricomycetidae</taxon>
        <taxon>Agaricales</taxon>
        <taxon>Marasmiineae</taxon>
        <taxon>Mycenaceae</taxon>
        <taxon>Mycena</taxon>
    </lineage>
</organism>
<evidence type="ECO:0000313" key="2">
    <source>
        <dbReference type="EMBL" id="KAJ7306291.1"/>
    </source>
</evidence>
<keyword evidence="1" id="KW-1133">Transmembrane helix</keyword>
<proteinExistence type="predicted"/>
<evidence type="ECO:0000256" key="1">
    <source>
        <dbReference type="SAM" id="Phobius"/>
    </source>
</evidence>
<protein>
    <submittedName>
        <fullName evidence="2">Uncharacterized protein</fullName>
    </submittedName>
</protein>
<dbReference type="EMBL" id="JARIHO010000093">
    <property type="protein sequence ID" value="KAJ7306291.1"/>
    <property type="molecule type" value="Genomic_DNA"/>
</dbReference>
<dbReference type="Proteomes" id="UP001218218">
    <property type="component" value="Unassembled WGS sequence"/>
</dbReference>
<comment type="caution">
    <text evidence="2">The sequence shown here is derived from an EMBL/GenBank/DDBJ whole genome shotgun (WGS) entry which is preliminary data.</text>
</comment>
<dbReference type="AlphaFoldDB" id="A0AAD6Z4G7"/>
<keyword evidence="1" id="KW-0472">Membrane</keyword>
<evidence type="ECO:0000313" key="3">
    <source>
        <dbReference type="Proteomes" id="UP001218218"/>
    </source>
</evidence>
<keyword evidence="3" id="KW-1185">Reference proteome</keyword>
<keyword evidence="1" id="KW-0812">Transmembrane</keyword>
<sequence length="263" mass="29814">MAQNKAHQLLQLAIDSQITQYAAGWTFIFLRVSLSRGRSAISLMAAKKNGPLITGGDGLETFKIPDKMVIFVIRQTPSNEMQGTSATLIISVVDIILFLRIWILCDRSRRIMWARFRSKWTHDYDSMHQVEFGVMLGIITATVNSVRDLSRAATRKSHPHPTPLALIFEARSPQSCSMFIVTVQNCRRRIAVSRPYSTHSIAMVFLRDGVLWFLVAALLAPPQIALFAWGRPTLLQVLMLWVQFLVQLWTGHILTPWPRPSFA</sequence>